<proteinExistence type="predicted"/>
<dbReference type="InterPro" id="IPR027417">
    <property type="entry name" value="P-loop_NTPase"/>
</dbReference>
<dbReference type="Gene3D" id="3.40.50.2300">
    <property type="match status" value="1"/>
</dbReference>
<organism evidence="10 11">
    <name type="scientific">Sphingomonas abaci</name>
    <dbReference type="NCBI Taxonomy" id="237611"/>
    <lineage>
        <taxon>Bacteria</taxon>
        <taxon>Pseudomonadati</taxon>
        <taxon>Pseudomonadota</taxon>
        <taxon>Alphaproteobacteria</taxon>
        <taxon>Sphingomonadales</taxon>
        <taxon>Sphingomonadaceae</taxon>
        <taxon>Sphingomonas</taxon>
    </lineage>
</organism>
<feature type="domain" description="Sigma-54 factor interaction" evidence="8">
    <location>
        <begin position="125"/>
        <end position="341"/>
    </location>
</feature>
<dbReference type="SUPFAM" id="SSF52172">
    <property type="entry name" value="CheY-like"/>
    <property type="match status" value="1"/>
</dbReference>
<feature type="modified residue" description="4-aspartylphosphate" evidence="7">
    <location>
        <position position="56"/>
    </location>
</feature>
<comment type="caution">
    <text evidence="10">The sequence shown here is derived from an EMBL/GenBank/DDBJ whole genome shotgun (WGS) entry which is preliminary data.</text>
</comment>
<dbReference type="InterPro" id="IPR011006">
    <property type="entry name" value="CheY-like_superfamily"/>
</dbReference>
<dbReference type="Pfam" id="PF02954">
    <property type="entry name" value="HTH_8"/>
    <property type="match status" value="1"/>
</dbReference>
<keyword evidence="6" id="KW-0804">Transcription</keyword>
<dbReference type="GO" id="GO:0000160">
    <property type="term" value="P:phosphorelay signal transduction system"/>
    <property type="evidence" value="ECO:0007669"/>
    <property type="project" value="UniProtKB-KW"/>
</dbReference>
<dbReference type="InterPro" id="IPR002197">
    <property type="entry name" value="HTH_Fis"/>
</dbReference>
<dbReference type="PROSITE" id="PS50045">
    <property type="entry name" value="SIGMA54_INTERACT_4"/>
    <property type="match status" value="1"/>
</dbReference>
<sequence>MDPHEIRILLIGRPASELDRAAALAAQAGAEVVVAHDETTAMATMRRAHVALVMIDVALDVAGFIAQLRAERFAVPVLACGVDAPAALAVAAIRAGADDYVPLPPELAMIAAALAAAAERPGSTIIGQDAALRRAVDFAGSIAAARMPVLLTGPVGAGKALLARTIHAQSGRQGPMLTVECAGVPADVLESDLFGHQAGAFPEAVADRCGKLDEARGGTLFLRDIDWLPAALQARLAMALASVPSTRLIASTTADLAALVRDGRFRADLAARLDAARIALPPLTERLPDIPLLAHHFAARVAATEGLPMRPLTDDALSLLAGHGWPGNVGELENVVRRAAVLARDERIGALDLVLSDGSRLSPATDPSDGIDPLVGRTVEEVERALILKTLERCRGNRTSASNILGISVRTMRNKLKIFIEAGISVPAA</sequence>
<evidence type="ECO:0000259" key="8">
    <source>
        <dbReference type="PROSITE" id="PS50045"/>
    </source>
</evidence>
<dbReference type="Proteomes" id="UP000574769">
    <property type="component" value="Unassembled WGS sequence"/>
</dbReference>
<keyword evidence="2" id="KW-0067">ATP-binding</keyword>
<evidence type="ECO:0000259" key="9">
    <source>
        <dbReference type="PROSITE" id="PS50110"/>
    </source>
</evidence>
<dbReference type="Gene3D" id="1.10.8.60">
    <property type="match status" value="1"/>
</dbReference>
<dbReference type="EMBL" id="JACHNY010000001">
    <property type="protein sequence ID" value="MBB4616684.1"/>
    <property type="molecule type" value="Genomic_DNA"/>
</dbReference>
<keyword evidence="7" id="KW-0597">Phosphoprotein</keyword>
<evidence type="ECO:0000313" key="11">
    <source>
        <dbReference type="Proteomes" id="UP000574769"/>
    </source>
</evidence>
<evidence type="ECO:0000256" key="7">
    <source>
        <dbReference type="PROSITE-ProRule" id="PRU00169"/>
    </source>
</evidence>
<dbReference type="SUPFAM" id="SSF46689">
    <property type="entry name" value="Homeodomain-like"/>
    <property type="match status" value="1"/>
</dbReference>
<keyword evidence="3" id="KW-0902">Two-component regulatory system</keyword>
<keyword evidence="1" id="KW-0547">Nucleotide-binding</keyword>
<name>A0A7W7EX45_9SPHN</name>
<evidence type="ECO:0000256" key="3">
    <source>
        <dbReference type="ARBA" id="ARBA00023012"/>
    </source>
</evidence>
<dbReference type="InterPro" id="IPR058031">
    <property type="entry name" value="AAA_lid_NorR"/>
</dbReference>
<feature type="domain" description="Response regulatory" evidence="9">
    <location>
        <begin position="7"/>
        <end position="118"/>
    </location>
</feature>
<accession>A0A7W7EX45</accession>
<evidence type="ECO:0000256" key="1">
    <source>
        <dbReference type="ARBA" id="ARBA00022741"/>
    </source>
</evidence>
<dbReference type="PROSITE" id="PS50110">
    <property type="entry name" value="RESPONSE_REGULATORY"/>
    <property type="match status" value="1"/>
</dbReference>
<dbReference type="Gene3D" id="1.10.10.60">
    <property type="entry name" value="Homeodomain-like"/>
    <property type="match status" value="1"/>
</dbReference>
<keyword evidence="4" id="KW-0805">Transcription regulation</keyword>
<dbReference type="SUPFAM" id="SSF52540">
    <property type="entry name" value="P-loop containing nucleoside triphosphate hydrolases"/>
    <property type="match status" value="1"/>
</dbReference>
<reference evidence="10 11" key="1">
    <citation type="submission" date="2020-08" db="EMBL/GenBank/DDBJ databases">
        <title>Genomic Encyclopedia of Type Strains, Phase IV (KMG-IV): sequencing the most valuable type-strain genomes for metagenomic binning, comparative biology and taxonomic classification.</title>
        <authorList>
            <person name="Goeker M."/>
        </authorList>
    </citation>
    <scope>NUCLEOTIDE SEQUENCE [LARGE SCALE GENOMIC DNA]</scope>
    <source>
        <strain evidence="10 11">DSM 15867</strain>
    </source>
</reference>
<evidence type="ECO:0000256" key="5">
    <source>
        <dbReference type="ARBA" id="ARBA00023125"/>
    </source>
</evidence>
<dbReference type="PANTHER" id="PTHR32071">
    <property type="entry name" value="TRANSCRIPTIONAL REGULATORY PROTEIN"/>
    <property type="match status" value="1"/>
</dbReference>
<evidence type="ECO:0000256" key="2">
    <source>
        <dbReference type="ARBA" id="ARBA00022840"/>
    </source>
</evidence>
<dbReference type="AlphaFoldDB" id="A0A7W7EX45"/>
<keyword evidence="11" id="KW-1185">Reference proteome</keyword>
<dbReference type="CDD" id="cd00009">
    <property type="entry name" value="AAA"/>
    <property type="match status" value="1"/>
</dbReference>
<dbReference type="RefSeq" id="WP_184111686.1">
    <property type="nucleotide sequence ID" value="NZ_JACHNY010000001.1"/>
</dbReference>
<dbReference type="InterPro" id="IPR009057">
    <property type="entry name" value="Homeodomain-like_sf"/>
</dbReference>
<dbReference type="PANTHER" id="PTHR32071:SF21">
    <property type="entry name" value="TRANSCRIPTIONAL REGULATORY PROTEIN FLGR"/>
    <property type="match status" value="1"/>
</dbReference>
<dbReference type="GO" id="GO:0043565">
    <property type="term" value="F:sequence-specific DNA binding"/>
    <property type="evidence" value="ECO:0007669"/>
    <property type="project" value="InterPro"/>
</dbReference>
<dbReference type="Gene3D" id="3.40.50.300">
    <property type="entry name" value="P-loop containing nucleotide triphosphate hydrolases"/>
    <property type="match status" value="1"/>
</dbReference>
<dbReference type="InterPro" id="IPR001789">
    <property type="entry name" value="Sig_transdc_resp-reg_receiver"/>
</dbReference>
<dbReference type="Pfam" id="PF25601">
    <property type="entry name" value="AAA_lid_14"/>
    <property type="match status" value="1"/>
</dbReference>
<dbReference type="GO" id="GO:0005524">
    <property type="term" value="F:ATP binding"/>
    <property type="evidence" value="ECO:0007669"/>
    <property type="project" value="UniProtKB-KW"/>
</dbReference>
<evidence type="ECO:0000313" key="10">
    <source>
        <dbReference type="EMBL" id="MBB4616684.1"/>
    </source>
</evidence>
<dbReference type="InterPro" id="IPR002078">
    <property type="entry name" value="Sigma_54_int"/>
</dbReference>
<gene>
    <name evidence="10" type="ORF">GGQ96_000790</name>
</gene>
<dbReference type="GO" id="GO:0006355">
    <property type="term" value="P:regulation of DNA-templated transcription"/>
    <property type="evidence" value="ECO:0007669"/>
    <property type="project" value="InterPro"/>
</dbReference>
<evidence type="ECO:0000256" key="6">
    <source>
        <dbReference type="ARBA" id="ARBA00023163"/>
    </source>
</evidence>
<evidence type="ECO:0000256" key="4">
    <source>
        <dbReference type="ARBA" id="ARBA00023015"/>
    </source>
</evidence>
<dbReference type="Pfam" id="PF00158">
    <property type="entry name" value="Sigma54_activat"/>
    <property type="match status" value="1"/>
</dbReference>
<keyword evidence="5 10" id="KW-0238">DNA-binding</keyword>
<protein>
    <submittedName>
        <fullName evidence="10">DNA-binding NtrC family response regulator</fullName>
    </submittedName>
</protein>